<dbReference type="Pfam" id="PF02770">
    <property type="entry name" value="Acyl-CoA_dh_M"/>
    <property type="match status" value="1"/>
</dbReference>
<dbReference type="EMBL" id="LAZR01000001">
    <property type="protein sequence ID" value="KKO12544.1"/>
    <property type="molecule type" value="Genomic_DNA"/>
</dbReference>
<keyword evidence="5" id="KW-0560">Oxidoreductase</keyword>
<feature type="domain" description="Acyl-CoA oxidase/dehydrogenase middle" evidence="7">
    <location>
        <begin position="139"/>
        <end position="202"/>
    </location>
</feature>
<gene>
    <name evidence="9" type="ORF">LCGC14_0005590</name>
</gene>
<comment type="cofactor">
    <cofactor evidence="1">
        <name>FAD</name>
        <dbReference type="ChEBI" id="CHEBI:57692"/>
    </cofactor>
</comment>
<evidence type="ECO:0000256" key="1">
    <source>
        <dbReference type="ARBA" id="ARBA00001974"/>
    </source>
</evidence>
<dbReference type="InterPro" id="IPR036250">
    <property type="entry name" value="AcylCo_DH-like_C"/>
</dbReference>
<keyword evidence="4" id="KW-0274">FAD</keyword>
<comment type="caution">
    <text evidence="9">The sequence shown here is derived from an EMBL/GenBank/DDBJ whole genome shotgun (WGS) entry which is preliminary data.</text>
</comment>
<dbReference type="InterPro" id="IPR037069">
    <property type="entry name" value="AcylCoA_DH/ox_N_sf"/>
</dbReference>
<sequence length="381" mass="41619">MSLVLNEDQTMLQQSARDFCREQAPVAVLRHLRDSKHPDGYSAEVWQSMVELGWAGMAIPEAYEGFGFGYSGLGLVLEETGRTLVPTPLVSTVLLSATLINLAGNEEQKLELLPGIARGDSVVALALEETAIHNPLHIELKAVKTGSGYILNGNKDFVLDAHVADQFIVVARTEGESGHQHGISLFTVDAASQGVEVQRLNMVDSRNAGNISLVDVEVPEEALLGQENKGWAALSRTLDIGRIGLAAEMLGGVQEVFERTVEYMKQRTQFGVPIGAFQALQHRAAIMYSEIELCKSLVLKALYELDRGEEAEDIPALASMCKAKLSEIYMLVTNEGVQMHGGIGMTDEFDIGFFLKRARVAQQTLGDAAFHRDRYASLRGF</sequence>
<dbReference type="Pfam" id="PF02771">
    <property type="entry name" value="Acyl-CoA_dh_N"/>
    <property type="match status" value="1"/>
</dbReference>
<keyword evidence="3" id="KW-0285">Flavoprotein</keyword>
<evidence type="ECO:0000256" key="3">
    <source>
        <dbReference type="ARBA" id="ARBA00022630"/>
    </source>
</evidence>
<evidence type="ECO:0000256" key="4">
    <source>
        <dbReference type="ARBA" id="ARBA00022827"/>
    </source>
</evidence>
<evidence type="ECO:0000256" key="5">
    <source>
        <dbReference type="ARBA" id="ARBA00023002"/>
    </source>
</evidence>
<evidence type="ECO:0008006" key="10">
    <source>
        <dbReference type="Google" id="ProtNLM"/>
    </source>
</evidence>
<dbReference type="InterPro" id="IPR006091">
    <property type="entry name" value="Acyl-CoA_Oxase/DH_mid-dom"/>
</dbReference>
<evidence type="ECO:0000259" key="6">
    <source>
        <dbReference type="Pfam" id="PF00441"/>
    </source>
</evidence>
<dbReference type="SUPFAM" id="SSF47203">
    <property type="entry name" value="Acyl-CoA dehydrogenase C-terminal domain-like"/>
    <property type="match status" value="1"/>
</dbReference>
<comment type="similarity">
    <text evidence="2">Belongs to the acyl-CoA dehydrogenase family.</text>
</comment>
<organism evidence="9">
    <name type="scientific">marine sediment metagenome</name>
    <dbReference type="NCBI Taxonomy" id="412755"/>
    <lineage>
        <taxon>unclassified sequences</taxon>
        <taxon>metagenomes</taxon>
        <taxon>ecological metagenomes</taxon>
    </lineage>
</organism>
<dbReference type="Gene3D" id="1.20.140.10">
    <property type="entry name" value="Butyryl-CoA Dehydrogenase, subunit A, domain 3"/>
    <property type="match status" value="1"/>
</dbReference>
<accession>A0A0F9Z5K0</accession>
<dbReference type="InterPro" id="IPR009075">
    <property type="entry name" value="AcylCo_DH/oxidase_C"/>
</dbReference>
<dbReference type="SUPFAM" id="SSF56645">
    <property type="entry name" value="Acyl-CoA dehydrogenase NM domain-like"/>
    <property type="match status" value="1"/>
</dbReference>
<dbReference type="InterPro" id="IPR013786">
    <property type="entry name" value="AcylCoA_DH/ox_N"/>
</dbReference>
<dbReference type="Gene3D" id="2.40.110.10">
    <property type="entry name" value="Butyryl-CoA Dehydrogenase, subunit A, domain 2"/>
    <property type="match status" value="1"/>
</dbReference>
<dbReference type="CDD" id="cd00567">
    <property type="entry name" value="ACAD"/>
    <property type="match status" value="1"/>
</dbReference>
<feature type="domain" description="Acyl-CoA dehydrogenase/oxidase N-terminal" evidence="8">
    <location>
        <begin position="6"/>
        <end position="120"/>
    </location>
</feature>
<dbReference type="PANTHER" id="PTHR43884:SF20">
    <property type="entry name" value="ACYL-COA DEHYDROGENASE FADE28"/>
    <property type="match status" value="1"/>
</dbReference>
<feature type="domain" description="Acyl-CoA dehydrogenase/oxidase C-terminal" evidence="6">
    <location>
        <begin position="228"/>
        <end position="374"/>
    </location>
</feature>
<dbReference type="InterPro" id="IPR009100">
    <property type="entry name" value="AcylCoA_DH/oxidase_NM_dom_sf"/>
</dbReference>
<reference evidence="9" key="1">
    <citation type="journal article" date="2015" name="Nature">
        <title>Complex archaea that bridge the gap between prokaryotes and eukaryotes.</title>
        <authorList>
            <person name="Spang A."/>
            <person name="Saw J.H."/>
            <person name="Jorgensen S.L."/>
            <person name="Zaremba-Niedzwiedzka K."/>
            <person name="Martijn J."/>
            <person name="Lind A.E."/>
            <person name="van Eijk R."/>
            <person name="Schleper C."/>
            <person name="Guy L."/>
            <person name="Ettema T.J."/>
        </authorList>
    </citation>
    <scope>NUCLEOTIDE SEQUENCE</scope>
</reference>
<protein>
    <recommendedName>
        <fullName evidence="10">Acyl-CoA dehydrogenase</fullName>
    </recommendedName>
</protein>
<dbReference type="PANTHER" id="PTHR43884">
    <property type="entry name" value="ACYL-COA DEHYDROGENASE"/>
    <property type="match status" value="1"/>
</dbReference>
<dbReference type="GO" id="GO:0050660">
    <property type="term" value="F:flavin adenine dinucleotide binding"/>
    <property type="evidence" value="ECO:0007669"/>
    <property type="project" value="InterPro"/>
</dbReference>
<dbReference type="Gene3D" id="1.10.540.10">
    <property type="entry name" value="Acyl-CoA dehydrogenase/oxidase, N-terminal domain"/>
    <property type="match status" value="1"/>
</dbReference>
<dbReference type="InterPro" id="IPR046373">
    <property type="entry name" value="Acyl-CoA_Oxase/DH_mid-dom_sf"/>
</dbReference>
<dbReference type="GO" id="GO:0003995">
    <property type="term" value="F:acyl-CoA dehydrogenase activity"/>
    <property type="evidence" value="ECO:0007669"/>
    <property type="project" value="TreeGrafter"/>
</dbReference>
<proteinExistence type="inferred from homology"/>
<evidence type="ECO:0000256" key="2">
    <source>
        <dbReference type="ARBA" id="ARBA00009347"/>
    </source>
</evidence>
<evidence type="ECO:0000313" key="9">
    <source>
        <dbReference type="EMBL" id="KKO12544.1"/>
    </source>
</evidence>
<dbReference type="AlphaFoldDB" id="A0A0F9Z5K0"/>
<dbReference type="Pfam" id="PF00441">
    <property type="entry name" value="Acyl-CoA_dh_1"/>
    <property type="match status" value="1"/>
</dbReference>
<evidence type="ECO:0000259" key="8">
    <source>
        <dbReference type="Pfam" id="PF02771"/>
    </source>
</evidence>
<name>A0A0F9Z5K0_9ZZZZ</name>
<evidence type="ECO:0000259" key="7">
    <source>
        <dbReference type="Pfam" id="PF02770"/>
    </source>
</evidence>